<keyword evidence="1" id="KW-0175">Coiled coil</keyword>
<reference evidence="3" key="1">
    <citation type="journal article" date="1997" name="Nucleic Acids Res.">
        <title>tRNAscan-SE: a program for improved detection of transfer RNA genes in genomic sequence.</title>
        <authorList>
            <person name="Lowe T.M."/>
            <person name="Eddy S.R."/>
        </authorList>
    </citation>
    <scope>NUCLEOTIDE SEQUENCE [LARGE SCALE GENOMIC DNA]</scope>
</reference>
<evidence type="ECO:0000313" key="4">
    <source>
        <dbReference type="RefSeq" id="XP_017867620.1"/>
    </source>
</evidence>
<protein>
    <submittedName>
        <fullName evidence="4">Uncharacterized protein LOC108616722</fullName>
    </submittedName>
</protein>
<feature type="region of interest" description="Disordered" evidence="2">
    <location>
        <begin position="41"/>
        <end position="91"/>
    </location>
</feature>
<dbReference type="Proteomes" id="UP000694904">
    <property type="component" value="Chromosome 5"/>
</dbReference>
<feature type="coiled-coil region" evidence="1">
    <location>
        <begin position="102"/>
        <end position="140"/>
    </location>
</feature>
<evidence type="ECO:0000313" key="3">
    <source>
        <dbReference type="Proteomes" id="UP000694904"/>
    </source>
</evidence>
<keyword evidence="3" id="KW-1185">Reference proteome</keyword>
<evidence type="ECO:0000256" key="2">
    <source>
        <dbReference type="SAM" id="MobiDB-lite"/>
    </source>
</evidence>
<evidence type="ECO:0000256" key="1">
    <source>
        <dbReference type="SAM" id="Coils"/>
    </source>
</evidence>
<sequence length="184" mass="21606">MTEVLKTILRKFIKRIMSSSESSESFQTNLEPKILRSNRIIMSSSESSESPQPEVESNEQPTLRRSNRIKQMEKRKRRLTEEQPTDTGKMKRMRTLYTRQVSECLSNRLEDLELEHQEKQQEMGRLLEAASEELLRLQQQNGNGQGSPLCVCTEFNGELFKLYDLPEDVEFHIPKKSRHRHRNG</sequence>
<name>A0ABM1PK84_DROAR</name>
<accession>A0ABM1PK84</accession>
<dbReference type="GeneID" id="108616722"/>
<reference evidence="4" key="3">
    <citation type="submission" date="2025-08" db="UniProtKB">
        <authorList>
            <consortium name="RefSeq"/>
        </authorList>
    </citation>
    <scope>IDENTIFICATION</scope>
    <source>
        <tissue evidence="4">Whole organism</tissue>
    </source>
</reference>
<gene>
    <name evidence="4" type="primary">LOC108616722</name>
</gene>
<proteinExistence type="predicted"/>
<dbReference type="RefSeq" id="XP_017867620.1">
    <property type="nucleotide sequence ID" value="XM_018012131.1"/>
</dbReference>
<organism evidence="3 4">
    <name type="scientific">Drosophila arizonae</name>
    <name type="common">Fruit fly</name>
    <dbReference type="NCBI Taxonomy" id="7263"/>
    <lineage>
        <taxon>Eukaryota</taxon>
        <taxon>Metazoa</taxon>
        <taxon>Ecdysozoa</taxon>
        <taxon>Arthropoda</taxon>
        <taxon>Hexapoda</taxon>
        <taxon>Insecta</taxon>
        <taxon>Pterygota</taxon>
        <taxon>Neoptera</taxon>
        <taxon>Endopterygota</taxon>
        <taxon>Diptera</taxon>
        <taxon>Brachycera</taxon>
        <taxon>Muscomorpha</taxon>
        <taxon>Ephydroidea</taxon>
        <taxon>Drosophilidae</taxon>
        <taxon>Drosophila</taxon>
    </lineage>
</organism>
<feature type="compositionally biased region" description="Low complexity" evidence="2">
    <location>
        <begin position="43"/>
        <end position="61"/>
    </location>
</feature>
<reference evidence="3" key="2">
    <citation type="journal article" date="2016" name="G3 (Bethesda)">
        <title>Genome Evolution in Three Species of Cactophilic Drosophila.</title>
        <authorList>
            <person name="Sanchez-Flores A."/>
            <person name="Penazola F."/>
            <person name="Carpinteyro-Ponce J."/>
            <person name="Nazario-Yepiz N."/>
            <person name="Abreu-Goodger C."/>
            <person name="Machado C.A."/>
            <person name="Markow T.A."/>
        </authorList>
    </citation>
    <scope>NUCLEOTIDE SEQUENCE [LARGE SCALE GENOMIC DNA]</scope>
</reference>
<feature type="compositionally biased region" description="Basic residues" evidence="2">
    <location>
        <begin position="65"/>
        <end position="78"/>
    </location>
</feature>